<comment type="caution">
    <text evidence="2">The sequence shown here is derived from an EMBL/GenBank/DDBJ whole genome shotgun (WGS) entry which is preliminary data.</text>
</comment>
<dbReference type="AlphaFoldDB" id="A0A7J7IER5"/>
<evidence type="ECO:0000313" key="3">
    <source>
        <dbReference type="Proteomes" id="UP000530660"/>
    </source>
</evidence>
<feature type="signal peptide" evidence="1">
    <location>
        <begin position="1"/>
        <end position="20"/>
    </location>
</feature>
<accession>A0A7J7IER5</accession>
<name>A0A7J7IER5_9RHOD</name>
<reference evidence="2 3" key="1">
    <citation type="journal article" date="2020" name="J. Phycol.">
        <title>Comparative genome analysis reveals Cyanidiococcus gen. nov., a new extremophilic red algal genus sister to Cyanidioschyzon (Cyanidioschyzonaceae, Rhodophyta).</title>
        <authorList>
            <person name="Liu S.-L."/>
            <person name="Chiang Y.-R."/>
            <person name="Yoon H.S."/>
            <person name="Fu H.-Y."/>
        </authorList>
    </citation>
    <scope>NUCLEOTIDE SEQUENCE [LARGE SCALE GENOMIC DNA]</scope>
    <source>
        <strain evidence="2 3">THAL066</strain>
    </source>
</reference>
<keyword evidence="1" id="KW-0732">Signal</keyword>
<evidence type="ECO:0000313" key="2">
    <source>
        <dbReference type="EMBL" id="KAF6001230.1"/>
    </source>
</evidence>
<keyword evidence="3" id="KW-1185">Reference proteome</keyword>
<feature type="chain" id="PRO_5029482438" evidence="1">
    <location>
        <begin position="21"/>
        <end position="224"/>
    </location>
</feature>
<evidence type="ECO:0000256" key="1">
    <source>
        <dbReference type="SAM" id="SignalP"/>
    </source>
</evidence>
<dbReference type="EMBL" id="VWRR01000015">
    <property type="protein sequence ID" value="KAF6001230.1"/>
    <property type="molecule type" value="Genomic_DNA"/>
</dbReference>
<dbReference type="Proteomes" id="UP000530660">
    <property type="component" value="Unassembled WGS sequence"/>
</dbReference>
<protein>
    <submittedName>
        <fullName evidence="2">Uncharacterized protein</fullName>
    </submittedName>
</protein>
<sequence length="224" mass="23649">MHRIRVSIFLLFGLWCAILASVTLPPANAASCLYSCGSSRLGLFSLKSVLDSACETDCYCGTLCRTSKLCMSTCTIAAYNSSFALLPLQTLESITVPSGKYKLFNTLISAPNCSSELVIRRKFSAPGTVPSGTVLVGGRSCGAFNLTAAGPVGFPFTLSSGAVYYENSTNSALGILPSSCFPGNRETAFTIDPVQNGTQLYGAFVYTLFVSSTGTPGHCIYKKT</sequence>
<proteinExistence type="predicted"/>
<gene>
    <name evidence="2" type="ORF">F1559_001416</name>
</gene>
<organism evidence="2 3">
    <name type="scientific">Cyanidiococcus yangmingshanensis</name>
    <dbReference type="NCBI Taxonomy" id="2690220"/>
    <lineage>
        <taxon>Eukaryota</taxon>
        <taxon>Rhodophyta</taxon>
        <taxon>Bangiophyceae</taxon>
        <taxon>Cyanidiales</taxon>
        <taxon>Cyanidiaceae</taxon>
        <taxon>Cyanidiococcus</taxon>
    </lineage>
</organism>